<dbReference type="InterPro" id="IPR019979">
    <property type="entry name" value="Ribosomal_uS17_CS"/>
</dbReference>
<sequence length="237" mass="23681">MTATMGTEKLSRSSPGEQFRPRRTSRGSLAVAVLLIVLGAGTAVWAARLHDDHIDAVILTRPVSRGDIIDSSALAVARVSVEGTAARLASPATARTAIVGRQALVSLAAGTLVSPEMVGSATPPAGSARVGLRLSADTLPSRTLRAGDWVQVVISGAPAGSTATDSTTGTDGSAGAAAPNLLGDPVQVAEVRPLSGQTANGDLVVDLDAPADQAARIAAAAGTGTTGQGLRLLGVRR</sequence>
<evidence type="ECO:0000313" key="3">
    <source>
        <dbReference type="EMBL" id="MCK9878293.1"/>
    </source>
</evidence>
<dbReference type="Proteomes" id="UP001201873">
    <property type="component" value="Unassembled WGS sequence"/>
</dbReference>
<organism evidence="3 4">
    <name type="scientific">Frankia umida</name>
    <dbReference type="NCBI Taxonomy" id="573489"/>
    <lineage>
        <taxon>Bacteria</taxon>
        <taxon>Bacillati</taxon>
        <taxon>Actinomycetota</taxon>
        <taxon>Actinomycetes</taxon>
        <taxon>Frankiales</taxon>
        <taxon>Frankiaceae</taxon>
        <taxon>Frankia</taxon>
    </lineage>
</organism>
<evidence type="ECO:0000313" key="4">
    <source>
        <dbReference type="Proteomes" id="UP001201873"/>
    </source>
</evidence>
<dbReference type="CDD" id="cd11614">
    <property type="entry name" value="SAF_CpaB_FlgA_like"/>
    <property type="match status" value="1"/>
</dbReference>
<reference evidence="3 4" key="1">
    <citation type="submission" date="2022-04" db="EMBL/GenBank/DDBJ databases">
        <title>Genome diversity in the genus Frankia.</title>
        <authorList>
            <person name="Carlos-Shanley C."/>
            <person name="Hahn D."/>
        </authorList>
    </citation>
    <scope>NUCLEOTIDE SEQUENCE [LARGE SCALE GENOMIC DNA]</scope>
    <source>
        <strain evidence="3 4">Ag45/Mut15</strain>
    </source>
</reference>
<feature type="region of interest" description="Disordered" evidence="1">
    <location>
        <begin position="1"/>
        <end position="23"/>
    </location>
</feature>
<keyword evidence="4" id="KW-1185">Reference proteome</keyword>
<name>A0ABT0K3F2_9ACTN</name>
<protein>
    <submittedName>
        <fullName evidence="3">SAF domain-containing protein</fullName>
    </submittedName>
</protein>
<proteinExistence type="predicted"/>
<dbReference type="SMART" id="SM00858">
    <property type="entry name" value="SAF"/>
    <property type="match status" value="1"/>
</dbReference>
<feature type="domain" description="SAF" evidence="2">
    <location>
        <begin position="54"/>
        <end position="119"/>
    </location>
</feature>
<evidence type="ECO:0000259" key="2">
    <source>
        <dbReference type="SMART" id="SM00858"/>
    </source>
</evidence>
<gene>
    <name evidence="3" type="ORF">MXD59_21390</name>
</gene>
<dbReference type="RefSeq" id="WP_248826420.1">
    <property type="nucleotide sequence ID" value="NZ_JALKFT010000030.1"/>
</dbReference>
<comment type="caution">
    <text evidence="3">The sequence shown here is derived from an EMBL/GenBank/DDBJ whole genome shotgun (WGS) entry which is preliminary data.</text>
</comment>
<accession>A0ABT0K3F2</accession>
<evidence type="ECO:0000256" key="1">
    <source>
        <dbReference type="SAM" id="MobiDB-lite"/>
    </source>
</evidence>
<dbReference type="EMBL" id="JALKFT010000030">
    <property type="protein sequence ID" value="MCK9878293.1"/>
    <property type="molecule type" value="Genomic_DNA"/>
</dbReference>
<dbReference type="PROSITE" id="PS00056">
    <property type="entry name" value="RIBOSOMAL_S17"/>
    <property type="match status" value="1"/>
</dbReference>
<dbReference type="InterPro" id="IPR013974">
    <property type="entry name" value="SAF"/>
</dbReference>